<dbReference type="Proteomes" id="UP000217076">
    <property type="component" value="Unassembled WGS sequence"/>
</dbReference>
<dbReference type="PRINTS" id="PR00107">
    <property type="entry name" value="PHOSPHOCPHPR"/>
</dbReference>
<sequence length="102" mass="10550">MSPDQPAADPAPDGALERSATIVNSRGLHARAAARFVKLAETFEAEVTVSNRGQEVSGRSIMGLMMLAASPGTTIGLSASGPDAKAALDALCKLIADRFHED</sequence>
<dbReference type="CDD" id="cd00367">
    <property type="entry name" value="PTS-HPr_like"/>
    <property type="match status" value="1"/>
</dbReference>
<organism evidence="6 7">
    <name type="scientific">Roseospirillum parvum</name>
    <dbReference type="NCBI Taxonomy" id="83401"/>
    <lineage>
        <taxon>Bacteria</taxon>
        <taxon>Pseudomonadati</taxon>
        <taxon>Pseudomonadota</taxon>
        <taxon>Alphaproteobacteria</taxon>
        <taxon>Rhodospirillales</taxon>
        <taxon>Rhodospirillaceae</taxon>
        <taxon>Roseospirillum</taxon>
    </lineage>
</organism>
<evidence type="ECO:0000256" key="3">
    <source>
        <dbReference type="ARBA" id="ARBA00022490"/>
    </source>
</evidence>
<dbReference type="RefSeq" id="WP_092618209.1">
    <property type="nucleotide sequence ID" value="NZ_FNCV01000004.1"/>
</dbReference>
<dbReference type="PANTHER" id="PTHR33705:SF2">
    <property type="entry name" value="PHOSPHOCARRIER PROTEIN NPR"/>
    <property type="match status" value="1"/>
</dbReference>
<evidence type="ECO:0000259" key="5">
    <source>
        <dbReference type="PROSITE" id="PS51350"/>
    </source>
</evidence>
<dbReference type="PROSITE" id="PS00369">
    <property type="entry name" value="PTS_HPR_HIS"/>
    <property type="match status" value="1"/>
</dbReference>
<evidence type="ECO:0000313" key="7">
    <source>
        <dbReference type="Proteomes" id="UP000217076"/>
    </source>
</evidence>
<dbReference type="GO" id="GO:0009401">
    <property type="term" value="P:phosphoenolpyruvate-dependent sugar phosphotransferase system"/>
    <property type="evidence" value="ECO:0007669"/>
    <property type="project" value="UniProtKB-KW"/>
</dbReference>
<dbReference type="STRING" id="83401.SAMN05421742_104273"/>
<dbReference type="Pfam" id="PF00381">
    <property type="entry name" value="PTS-HPr"/>
    <property type="match status" value="1"/>
</dbReference>
<dbReference type="SUPFAM" id="SSF55594">
    <property type="entry name" value="HPr-like"/>
    <property type="match status" value="1"/>
</dbReference>
<comment type="similarity">
    <text evidence="2">Belongs to the HPr family.</text>
</comment>
<dbReference type="OrthoDB" id="9798965at2"/>
<dbReference type="NCBIfam" id="TIGR01003">
    <property type="entry name" value="PTS_HPr_family"/>
    <property type="match status" value="1"/>
</dbReference>
<gene>
    <name evidence="6" type="ORF">SAMN05421742_104273</name>
</gene>
<dbReference type="GO" id="GO:0005737">
    <property type="term" value="C:cytoplasm"/>
    <property type="evidence" value="ECO:0007669"/>
    <property type="project" value="UniProtKB-SubCell"/>
</dbReference>
<comment type="subcellular location">
    <subcellularLocation>
        <location evidence="1">Cytoplasm</location>
    </subcellularLocation>
</comment>
<dbReference type="InterPro" id="IPR000032">
    <property type="entry name" value="HPr-like"/>
</dbReference>
<dbReference type="Gene3D" id="3.30.1340.10">
    <property type="entry name" value="HPr-like"/>
    <property type="match status" value="1"/>
</dbReference>
<accession>A0A1G7ZZP1</accession>
<keyword evidence="3" id="KW-0963">Cytoplasm</keyword>
<evidence type="ECO:0000256" key="4">
    <source>
        <dbReference type="ARBA" id="ARBA00022683"/>
    </source>
</evidence>
<proteinExistence type="inferred from homology"/>
<dbReference type="PROSITE" id="PS51350">
    <property type="entry name" value="PTS_HPR_DOM"/>
    <property type="match status" value="1"/>
</dbReference>
<keyword evidence="4" id="KW-0598">Phosphotransferase system</keyword>
<dbReference type="PANTHER" id="PTHR33705">
    <property type="entry name" value="PHOSPHOCARRIER PROTEIN HPR"/>
    <property type="match status" value="1"/>
</dbReference>
<dbReference type="AlphaFoldDB" id="A0A1G7ZZP1"/>
<protein>
    <submittedName>
        <fullName evidence="6">Phosphocarrier protein</fullName>
    </submittedName>
</protein>
<evidence type="ECO:0000313" key="6">
    <source>
        <dbReference type="EMBL" id="SDH14106.1"/>
    </source>
</evidence>
<evidence type="ECO:0000256" key="2">
    <source>
        <dbReference type="ARBA" id="ARBA00010736"/>
    </source>
</evidence>
<evidence type="ECO:0000256" key="1">
    <source>
        <dbReference type="ARBA" id="ARBA00004496"/>
    </source>
</evidence>
<keyword evidence="7" id="KW-1185">Reference proteome</keyword>
<reference evidence="7" key="1">
    <citation type="submission" date="2016-10" db="EMBL/GenBank/DDBJ databases">
        <authorList>
            <person name="Varghese N."/>
            <person name="Submissions S."/>
        </authorList>
    </citation>
    <scope>NUCLEOTIDE SEQUENCE [LARGE SCALE GENOMIC DNA]</scope>
    <source>
        <strain evidence="7">930I</strain>
    </source>
</reference>
<dbReference type="PROSITE" id="PS00589">
    <property type="entry name" value="PTS_HPR_SER"/>
    <property type="match status" value="1"/>
</dbReference>
<dbReference type="InterPro" id="IPR050399">
    <property type="entry name" value="HPr"/>
</dbReference>
<dbReference type="InterPro" id="IPR002114">
    <property type="entry name" value="PTS_HPr_Ser_P_site"/>
</dbReference>
<dbReference type="EMBL" id="FNCV01000004">
    <property type="protein sequence ID" value="SDH14106.1"/>
    <property type="molecule type" value="Genomic_DNA"/>
</dbReference>
<name>A0A1G7ZZP1_9PROT</name>
<dbReference type="InterPro" id="IPR001020">
    <property type="entry name" value="PTS_HPr_His_P_site"/>
</dbReference>
<dbReference type="InterPro" id="IPR035895">
    <property type="entry name" value="HPr-like_sf"/>
</dbReference>
<feature type="domain" description="HPr" evidence="5">
    <location>
        <begin position="15"/>
        <end position="102"/>
    </location>
</feature>